<dbReference type="RefSeq" id="WP_184178873.1">
    <property type="nucleotide sequence ID" value="NZ_JACHGF010000014.1"/>
</dbReference>
<dbReference type="EMBL" id="JACHGF010000014">
    <property type="protein sequence ID" value="MBB5287101.1"/>
    <property type="molecule type" value="Genomic_DNA"/>
</dbReference>
<evidence type="ECO:0000313" key="2">
    <source>
        <dbReference type="Proteomes" id="UP000557307"/>
    </source>
</evidence>
<dbReference type="Proteomes" id="UP000557307">
    <property type="component" value="Unassembled WGS sequence"/>
</dbReference>
<gene>
    <name evidence="1" type="ORF">HNQ92_005263</name>
</gene>
<protein>
    <submittedName>
        <fullName evidence="1">Uncharacterized protein</fullName>
    </submittedName>
</protein>
<keyword evidence="2" id="KW-1185">Reference proteome</keyword>
<sequence length="105" mass="11995">MSTLIKRKVAMAALRADDAQGQPSIHSIRYRKKDGTLGYKAHVSKSFRHLPGASKYRGQVSLNHEFLFRNHDESDPAQQHFRILIDLLVEVDGHIIDHTNGEYRS</sequence>
<organism evidence="1 2">
    <name type="scientific">Rhabdobacter roseus</name>
    <dbReference type="NCBI Taxonomy" id="1655419"/>
    <lineage>
        <taxon>Bacteria</taxon>
        <taxon>Pseudomonadati</taxon>
        <taxon>Bacteroidota</taxon>
        <taxon>Cytophagia</taxon>
        <taxon>Cytophagales</taxon>
        <taxon>Cytophagaceae</taxon>
        <taxon>Rhabdobacter</taxon>
    </lineage>
</organism>
<accession>A0A840TT23</accession>
<comment type="caution">
    <text evidence="1">The sequence shown here is derived from an EMBL/GenBank/DDBJ whole genome shotgun (WGS) entry which is preliminary data.</text>
</comment>
<reference evidence="1 2" key="1">
    <citation type="submission" date="2020-08" db="EMBL/GenBank/DDBJ databases">
        <title>Genomic Encyclopedia of Type Strains, Phase IV (KMG-IV): sequencing the most valuable type-strain genomes for metagenomic binning, comparative biology and taxonomic classification.</title>
        <authorList>
            <person name="Goeker M."/>
        </authorList>
    </citation>
    <scope>NUCLEOTIDE SEQUENCE [LARGE SCALE GENOMIC DNA]</scope>
    <source>
        <strain evidence="1 2">DSM 105074</strain>
    </source>
</reference>
<evidence type="ECO:0000313" key="1">
    <source>
        <dbReference type="EMBL" id="MBB5287101.1"/>
    </source>
</evidence>
<name>A0A840TT23_9BACT</name>
<dbReference type="AlphaFoldDB" id="A0A840TT23"/>
<proteinExistence type="predicted"/>